<dbReference type="InterPro" id="IPR012678">
    <property type="entry name" value="Ribosomal_uL23/eL15/eS24_sf"/>
</dbReference>
<keyword evidence="5" id="KW-0687">Ribonucleoprotein</keyword>
<dbReference type="GO" id="GO:1990904">
    <property type="term" value="C:ribonucleoprotein complex"/>
    <property type="evidence" value="ECO:0007669"/>
    <property type="project" value="UniProtKB-KW"/>
</dbReference>
<dbReference type="FunFam" id="3.30.70.330:FF:000001">
    <property type="entry name" value="50S ribosomal protein L23"/>
    <property type="match status" value="1"/>
</dbReference>
<evidence type="ECO:0000256" key="2">
    <source>
        <dbReference type="ARBA" id="ARBA00022730"/>
    </source>
</evidence>
<organism evidence="8">
    <name type="scientific">Schimmelmannia schousboei</name>
    <dbReference type="NCBI Taxonomy" id="173468"/>
    <lineage>
        <taxon>Eukaryota</taxon>
        <taxon>Rhodophyta</taxon>
        <taxon>Florideophyceae</taxon>
        <taxon>Rhodymeniophycidae</taxon>
        <taxon>Acrosymphytales</taxon>
        <taxon>Schimmelmanniaceae</taxon>
        <taxon>Schimmelmannia</taxon>
    </lineage>
</organism>
<dbReference type="EMBL" id="KX284711">
    <property type="protein sequence ID" value="AOM64881.1"/>
    <property type="molecule type" value="Genomic_DNA"/>
</dbReference>
<sequence>MVNKINHRKLVDLVKYPIITDKTTKLIEDNQYCFVVEKQANKIHIKQAIEYIFNVRIKKINTLNKPPKKRRIGKFIGKKANHKKAIVKLYDKYTINLFSEN</sequence>
<protein>
    <recommendedName>
        <fullName evidence="6">Large ribosomal subunit protein uL23c</fullName>
    </recommendedName>
    <alternativeName>
        <fullName evidence="7">50S ribosomal protein L23, chloroplastic</fullName>
    </alternativeName>
</protein>
<name>A0A1C9C924_9FLOR</name>
<keyword evidence="8" id="KW-0934">Plastid</keyword>
<dbReference type="GeneID" id="29071331"/>
<keyword evidence="3" id="KW-0694">RNA-binding</keyword>
<dbReference type="NCBIfam" id="NF004363">
    <property type="entry name" value="PRK05738.2-4"/>
    <property type="match status" value="1"/>
</dbReference>
<dbReference type="Gene3D" id="3.30.70.330">
    <property type="match status" value="1"/>
</dbReference>
<evidence type="ECO:0000256" key="7">
    <source>
        <dbReference type="ARBA" id="ARBA00035366"/>
    </source>
</evidence>
<dbReference type="GO" id="GO:0003735">
    <property type="term" value="F:structural constituent of ribosome"/>
    <property type="evidence" value="ECO:0007669"/>
    <property type="project" value="InterPro"/>
</dbReference>
<comment type="similarity">
    <text evidence="1">Belongs to the universal ribosomal protein uL23 family.</text>
</comment>
<geneLocation type="plastid" evidence="8"/>
<keyword evidence="2" id="KW-0699">rRNA-binding</keyword>
<keyword evidence="4 8" id="KW-0689">Ribosomal protein</keyword>
<evidence type="ECO:0000256" key="3">
    <source>
        <dbReference type="ARBA" id="ARBA00022884"/>
    </source>
</evidence>
<dbReference type="PANTHER" id="PTHR11620">
    <property type="entry name" value="60S RIBOSOMAL PROTEIN L23A"/>
    <property type="match status" value="1"/>
</dbReference>
<dbReference type="GO" id="GO:0005840">
    <property type="term" value="C:ribosome"/>
    <property type="evidence" value="ECO:0007669"/>
    <property type="project" value="UniProtKB-KW"/>
</dbReference>
<dbReference type="GO" id="GO:0006412">
    <property type="term" value="P:translation"/>
    <property type="evidence" value="ECO:0007669"/>
    <property type="project" value="InterPro"/>
</dbReference>
<evidence type="ECO:0000313" key="8">
    <source>
        <dbReference type="EMBL" id="AOM64881.1"/>
    </source>
</evidence>
<dbReference type="HAMAP" id="MF_01369_B">
    <property type="entry name" value="Ribosomal_uL23_B"/>
    <property type="match status" value="1"/>
</dbReference>
<dbReference type="InterPro" id="IPR013025">
    <property type="entry name" value="Ribosomal_uL23-like"/>
</dbReference>
<proteinExistence type="inferred from homology"/>
<dbReference type="GO" id="GO:0019843">
    <property type="term" value="F:rRNA binding"/>
    <property type="evidence" value="ECO:0007669"/>
    <property type="project" value="UniProtKB-KW"/>
</dbReference>
<dbReference type="SUPFAM" id="SSF54189">
    <property type="entry name" value="Ribosomal proteins S24e, L23 and L15e"/>
    <property type="match status" value="1"/>
</dbReference>
<reference evidence="8" key="1">
    <citation type="journal article" date="2016" name="BMC Biol.">
        <title>Parallel evolution of highly conserved plastid genome architecture in red seaweeds and seed plants.</title>
        <authorList>
            <person name="Lee J."/>
            <person name="Cho C.H."/>
            <person name="Park S.I."/>
            <person name="Choi J.W."/>
            <person name="Song H.S."/>
            <person name="West J.A."/>
            <person name="Bhattacharya D."/>
            <person name="Yoon H.S."/>
        </authorList>
    </citation>
    <scope>NUCLEOTIDE SEQUENCE</scope>
</reference>
<dbReference type="RefSeq" id="YP_009295946.1">
    <property type="nucleotide sequence ID" value="NC_031168.1"/>
</dbReference>
<evidence type="ECO:0000256" key="4">
    <source>
        <dbReference type="ARBA" id="ARBA00022980"/>
    </source>
</evidence>
<dbReference type="Pfam" id="PF00276">
    <property type="entry name" value="Ribosomal_L23"/>
    <property type="match status" value="1"/>
</dbReference>
<evidence type="ECO:0000256" key="1">
    <source>
        <dbReference type="ARBA" id="ARBA00006700"/>
    </source>
</evidence>
<evidence type="ECO:0000256" key="6">
    <source>
        <dbReference type="ARBA" id="ARBA00035287"/>
    </source>
</evidence>
<dbReference type="AlphaFoldDB" id="A0A1C9C924"/>
<evidence type="ECO:0000256" key="5">
    <source>
        <dbReference type="ARBA" id="ARBA00023274"/>
    </source>
</evidence>
<dbReference type="InterPro" id="IPR012677">
    <property type="entry name" value="Nucleotide-bd_a/b_plait_sf"/>
</dbReference>
<gene>
    <name evidence="8" type="primary">rpl23</name>
    <name evidence="8" type="ORF">Schim_200</name>
</gene>
<accession>A0A1C9C924</accession>